<dbReference type="InterPro" id="IPR029063">
    <property type="entry name" value="SAM-dependent_MTases_sf"/>
</dbReference>
<feature type="domain" description="Methyltransferase type 12" evidence="1">
    <location>
        <begin position="1"/>
        <end position="72"/>
    </location>
</feature>
<feature type="non-terminal residue" evidence="2">
    <location>
        <position position="1"/>
    </location>
</feature>
<name>A0AAE0LWZ4_9PEZI</name>
<dbReference type="EMBL" id="JAUEPN010000001">
    <property type="protein sequence ID" value="KAK3300751.1"/>
    <property type="molecule type" value="Genomic_DNA"/>
</dbReference>
<keyword evidence="3" id="KW-1185">Reference proteome</keyword>
<dbReference type="GeneID" id="87837106"/>
<evidence type="ECO:0000313" key="3">
    <source>
        <dbReference type="Proteomes" id="UP001278766"/>
    </source>
</evidence>
<organism evidence="2 3">
    <name type="scientific">Chaetomium fimeti</name>
    <dbReference type="NCBI Taxonomy" id="1854472"/>
    <lineage>
        <taxon>Eukaryota</taxon>
        <taxon>Fungi</taxon>
        <taxon>Dikarya</taxon>
        <taxon>Ascomycota</taxon>
        <taxon>Pezizomycotina</taxon>
        <taxon>Sordariomycetes</taxon>
        <taxon>Sordariomycetidae</taxon>
        <taxon>Sordariales</taxon>
        <taxon>Chaetomiaceae</taxon>
        <taxon>Chaetomium</taxon>
    </lineage>
</organism>
<dbReference type="RefSeq" id="XP_062664265.1">
    <property type="nucleotide sequence ID" value="XM_062800158.1"/>
</dbReference>
<reference evidence="2" key="1">
    <citation type="journal article" date="2023" name="Mol. Phylogenet. Evol.">
        <title>Genome-scale phylogeny and comparative genomics of the fungal order Sordariales.</title>
        <authorList>
            <person name="Hensen N."/>
            <person name="Bonometti L."/>
            <person name="Westerberg I."/>
            <person name="Brannstrom I.O."/>
            <person name="Guillou S."/>
            <person name="Cros-Aarteil S."/>
            <person name="Calhoun S."/>
            <person name="Haridas S."/>
            <person name="Kuo A."/>
            <person name="Mondo S."/>
            <person name="Pangilinan J."/>
            <person name="Riley R."/>
            <person name="LaButti K."/>
            <person name="Andreopoulos B."/>
            <person name="Lipzen A."/>
            <person name="Chen C."/>
            <person name="Yan M."/>
            <person name="Daum C."/>
            <person name="Ng V."/>
            <person name="Clum A."/>
            <person name="Steindorff A."/>
            <person name="Ohm R.A."/>
            <person name="Martin F."/>
            <person name="Silar P."/>
            <person name="Natvig D.O."/>
            <person name="Lalanne C."/>
            <person name="Gautier V."/>
            <person name="Ament-Velasquez S.L."/>
            <person name="Kruys A."/>
            <person name="Hutchinson M.I."/>
            <person name="Powell A.J."/>
            <person name="Barry K."/>
            <person name="Miller A.N."/>
            <person name="Grigoriev I.V."/>
            <person name="Debuchy R."/>
            <person name="Gladieux P."/>
            <person name="Hiltunen Thoren M."/>
            <person name="Johannesson H."/>
        </authorList>
    </citation>
    <scope>NUCLEOTIDE SEQUENCE</scope>
    <source>
        <strain evidence="2">CBS 168.71</strain>
    </source>
</reference>
<dbReference type="AlphaFoldDB" id="A0AAE0LWZ4"/>
<accession>A0AAE0LWZ4</accession>
<gene>
    <name evidence="2" type="ORF">B0H64DRAFT_312400</name>
</gene>
<protein>
    <recommendedName>
        <fullName evidence="1">Methyltransferase type 12 domain-containing protein</fullName>
    </recommendedName>
</protein>
<comment type="caution">
    <text evidence="2">The sequence shown here is derived from an EMBL/GenBank/DDBJ whole genome shotgun (WGS) entry which is preliminary data.</text>
</comment>
<evidence type="ECO:0000313" key="2">
    <source>
        <dbReference type="EMBL" id="KAK3300751.1"/>
    </source>
</evidence>
<dbReference type="Pfam" id="PF08242">
    <property type="entry name" value="Methyltransf_12"/>
    <property type="match status" value="1"/>
</dbReference>
<reference evidence="2" key="2">
    <citation type="submission" date="2023-06" db="EMBL/GenBank/DDBJ databases">
        <authorList>
            <consortium name="Lawrence Berkeley National Laboratory"/>
            <person name="Haridas S."/>
            <person name="Hensen N."/>
            <person name="Bonometti L."/>
            <person name="Westerberg I."/>
            <person name="Brannstrom I.O."/>
            <person name="Guillou S."/>
            <person name="Cros-Aarteil S."/>
            <person name="Calhoun S."/>
            <person name="Kuo A."/>
            <person name="Mondo S."/>
            <person name="Pangilinan J."/>
            <person name="Riley R."/>
            <person name="Labutti K."/>
            <person name="Andreopoulos B."/>
            <person name="Lipzen A."/>
            <person name="Chen C."/>
            <person name="Yanf M."/>
            <person name="Daum C."/>
            <person name="Ng V."/>
            <person name="Clum A."/>
            <person name="Steindorff A."/>
            <person name="Ohm R."/>
            <person name="Martin F."/>
            <person name="Silar P."/>
            <person name="Natvig D."/>
            <person name="Lalanne C."/>
            <person name="Gautier V."/>
            <person name="Ament-Velasquez S.L."/>
            <person name="Kruys A."/>
            <person name="Hutchinson M.I."/>
            <person name="Powell A.J."/>
            <person name="Barry K."/>
            <person name="Miller A.N."/>
            <person name="Grigoriev I.V."/>
            <person name="Debuchy R."/>
            <person name="Gladieux P."/>
            <person name="Thoren M.H."/>
            <person name="Johannesson H."/>
        </authorList>
    </citation>
    <scope>NUCLEOTIDE SEQUENCE</scope>
    <source>
        <strain evidence="2">CBS 168.71</strain>
    </source>
</reference>
<proteinExistence type="predicted"/>
<sequence>FTDVSAGFFRAPRSGTYADRIVFATYNMELTPEEQGFEEGSYGIVLAFSVLHATGRLDEMVANTWRLLRPGG</sequence>
<dbReference type="SUPFAM" id="SSF53335">
    <property type="entry name" value="S-adenosyl-L-methionine-dependent methyltransferases"/>
    <property type="match status" value="1"/>
</dbReference>
<evidence type="ECO:0000259" key="1">
    <source>
        <dbReference type="Pfam" id="PF08242"/>
    </source>
</evidence>
<dbReference type="Proteomes" id="UP001278766">
    <property type="component" value="Unassembled WGS sequence"/>
</dbReference>
<dbReference type="Gene3D" id="3.40.50.150">
    <property type="entry name" value="Vaccinia Virus protein VP39"/>
    <property type="match status" value="1"/>
</dbReference>
<feature type="non-terminal residue" evidence="2">
    <location>
        <position position="72"/>
    </location>
</feature>
<dbReference type="InterPro" id="IPR013217">
    <property type="entry name" value="Methyltransf_12"/>
</dbReference>